<accession>A0A9P5XKA7</accession>
<dbReference type="AlphaFoldDB" id="A0A9P5XKA7"/>
<comment type="caution">
    <text evidence="1">The sequence shown here is derived from an EMBL/GenBank/DDBJ whole genome shotgun (WGS) entry which is preliminary data.</text>
</comment>
<sequence>MLLKREHCLCLKCFYYAACHLRIVWLKISRLPEGHAMTNILPTRTCHGLLAPVQEYSYVTSPCTITTRVFFGDVCLTCQFKVLIHTHGHKEAGCVDATIWFFGLTLFLIQLVVVENKGIHPCPRMLTAWKTSGQSHFCHSFSGAITETRPAHTVGIESQGSVLALRIFGFRESLAASEVPAI</sequence>
<evidence type="ECO:0000313" key="1">
    <source>
        <dbReference type="EMBL" id="KAF9452958.1"/>
    </source>
</evidence>
<evidence type="ECO:0000313" key="2">
    <source>
        <dbReference type="Proteomes" id="UP000807342"/>
    </source>
</evidence>
<name>A0A9P5XKA7_9AGAR</name>
<organism evidence="1 2">
    <name type="scientific">Macrolepiota fuliginosa MF-IS2</name>
    <dbReference type="NCBI Taxonomy" id="1400762"/>
    <lineage>
        <taxon>Eukaryota</taxon>
        <taxon>Fungi</taxon>
        <taxon>Dikarya</taxon>
        <taxon>Basidiomycota</taxon>
        <taxon>Agaricomycotina</taxon>
        <taxon>Agaricomycetes</taxon>
        <taxon>Agaricomycetidae</taxon>
        <taxon>Agaricales</taxon>
        <taxon>Agaricineae</taxon>
        <taxon>Agaricaceae</taxon>
        <taxon>Macrolepiota</taxon>
    </lineage>
</organism>
<protein>
    <submittedName>
        <fullName evidence="1">Uncharacterized protein</fullName>
    </submittedName>
</protein>
<keyword evidence="2" id="KW-1185">Reference proteome</keyword>
<reference evidence="1" key="1">
    <citation type="submission" date="2020-11" db="EMBL/GenBank/DDBJ databases">
        <authorList>
            <consortium name="DOE Joint Genome Institute"/>
            <person name="Ahrendt S."/>
            <person name="Riley R."/>
            <person name="Andreopoulos W."/>
            <person name="Labutti K."/>
            <person name="Pangilinan J."/>
            <person name="Ruiz-Duenas F.J."/>
            <person name="Barrasa J.M."/>
            <person name="Sanchez-Garcia M."/>
            <person name="Camarero S."/>
            <person name="Miyauchi S."/>
            <person name="Serrano A."/>
            <person name="Linde D."/>
            <person name="Babiker R."/>
            <person name="Drula E."/>
            <person name="Ayuso-Fernandez I."/>
            <person name="Pacheco R."/>
            <person name="Padilla G."/>
            <person name="Ferreira P."/>
            <person name="Barriuso J."/>
            <person name="Kellner H."/>
            <person name="Castanera R."/>
            <person name="Alfaro M."/>
            <person name="Ramirez L."/>
            <person name="Pisabarro A.G."/>
            <person name="Kuo A."/>
            <person name="Tritt A."/>
            <person name="Lipzen A."/>
            <person name="He G."/>
            <person name="Yan M."/>
            <person name="Ng V."/>
            <person name="Cullen D."/>
            <person name="Martin F."/>
            <person name="Rosso M.-N."/>
            <person name="Henrissat B."/>
            <person name="Hibbett D."/>
            <person name="Martinez A.T."/>
            <person name="Grigoriev I.V."/>
        </authorList>
    </citation>
    <scope>NUCLEOTIDE SEQUENCE</scope>
    <source>
        <strain evidence="1">MF-IS2</strain>
    </source>
</reference>
<gene>
    <name evidence="1" type="ORF">P691DRAFT_134786</name>
</gene>
<proteinExistence type="predicted"/>
<dbReference type="Proteomes" id="UP000807342">
    <property type="component" value="Unassembled WGS sequence"/>
</dbReference>
<dbReference type="EMBL" id="MU151066">
    <property type="protein sequence ID" value="KAF9452958.1"/>
    <property type="molecule type" value="Genomic_DNA"/>
</dbReference>